<dbReference type="PANTHER" id="PTHR10961">
    <property type="entry name" value="PEROXISOMAL SARCOSINE OXIDASE"/>
    <property type="match status" value="1"/>
</dbReference>
<dbReference type="InterPro" id="IPR036188">
    <property type="entry name" value="FAD/NAD-bd_sf"/>
</dbReference>
<proteinExistence type="predicted"/>
<evidence type="ECO:0000259" key="5">
    <source>
        <dbReference type="Pfam" id="PF01266"/>
    </source>
</evidence>
<accession>A0ABX1JU47</accession>
<gene>
    <name evidence="6" type="ORF">HER39_18690</name>
</gene>
<comment type="cofactor">
    <cofactor evidence="1">
        <name>FAD</name>
        <dbReference type="ChEBI" id="CHEBI:57692"/>
    </cofactor>
</comment>
<feature type="non-terminal residue" evidence="6">
    <location>
        <position position="271"/>
    </location>
</feature>
<comment type="caution">
    <text evidence="6">The sequence shown here is derived from an EMBL/GenBank/DDBJ whole genome shotgun (WGS) entry which is preliminary data.</text>
</comment>
<dbReference type="Pfam" id="PF01266">
    <property type="entry name" value="DAO"/>
    <property type="match status" value="1"/>
</dbReference>
<protein>
    <submittedName>
        <fullName evidence="6">FAD-dependent oxidoreductase</fullName>
    </submittedName>
</protein>
<dbReference type="Gene3D" id="3.30.9.10">
    <property type="entry name" value="D-Amino Acid Oxidase, subunit A, domain 2"/>
    <property type="match status" value="1"/>
</dbReference>
<dbReference type="SUPFAM" id="SSF51905">
    <property type="entry name" value="FAD/NAD(P)-binding domain"/>
    <property type="match status" value="1"/>
</dbReference>
<sequence length="271" mass="29363">MKIGVVGLGAIGAQVLWSLSKRAGVAVHGFESGYIGHPLAGAGGGGRLFRNLELTTMGYMPIVKRSNELWEELELTGGRQLRRKVGALLLGAPTDAQIEHALQAAREWDLEHEIYGKEEMRELFPQFSMADGDVGIWDTGAGVISPERSISVAVEQAVRAGATAREFTPGAAADERADGVTLRLESGESLDFDRVLVACGGWTTKLVPELCDWIVTRRLTSAWCSGKDDGIRDWIGARRLTSAWFSGKDDGSLWGLPPFMRVAPSYCYGIP</sequence>
<keyword evidence="7" id="KW-1185">Reference proteome</keyword>
<evidence type="ECO:0000256" key="4">
    <source>
        <dbReference type="ARBA" id="ARBA00023002"/>
    </source>
</evidence>
<keyword evidence="2" id="KW-0285">Flavoprotein</keyword>
<reference evidence="6 7" key="1">
    <citation type="submission" date="2020-04" db="EMBL/GenBank/DDBJ databases">
        <authorList>
            <person name="Liu S."/>
        </authorList>
    </citation>
    <scope>NUCLEOTIDE SEQUENCE [LARGE SCALE GENOMIC DNA]</scope>
    <source>
        <strain evidence="6 7">CGMCC 1.15091</strain>
    </source>
</reference>
<evidence type="ECO:0000256" key="2">
    <source>
        <dbReference type="ARBA" id="ARBA00022630"/>
    </source>
</evidence>
<dbReference type="EMBL" id="JAAZSR010000598">
    <property type="protein sequence ID" value="NKX52561.1"/>
    <property type="molecule type" value="Genomic_DNA"/>
</dbReference>
<evidence type="ECO:0000256" key="3">
    <source>
        <dbReference type="ARBA" id="ARBA00022827"/>
    </source>
</evidence>
<feature type="domain" description="FAD dependent oxidoreductase" evidence="5">
    <location>
        <begin position="3"/>
        <end position="210"/>
    </location>
</feature>
<dbReference type="InterPro" id="IPR006076">
    <property type="entry name" value="FAD-dep_OxRdtase"/>
</dbReference>
<dbReference type="InterPro" id="IPR045170">
    <property type="entry name" value="MTOX"/>
</dbReference>
<dbReference type="Gene3D" id="3.50.50.60">
    <property type="entry name" value="FAD/NAD(P)-binding domain"/>
    <property type="match status" value="1"/>
</dbReference>
<dbReference type="PANTHER" id="PTHR10961:SF7">
    <property type="entry name" value="FAD DEPENDENT OXIDOREDUCTASE DOMAIN-CONTAINING PROTEIN"/>
    <property type="match status" value="1"/>
</dbReference>
<evidence type="ECO:0000256" key="1">
    <source>
        <dbReference type="ARBA" id="ARBA00001974"/>
    </source>
</evidence>
<organism evidence="6 7">
    <name type="scientific">Arthrobacter deserti</name>
    <dbReference type="NCBI Taxonomy" id="1742687"/>
    <lineage>
        <taxon>Bacteria</taxon>
        <taxon>Bacillati</taxon>
        <taxon>Actinomycetota</taxon>
        <taxon>Actinomycetes</taxon>
        <taxon>Micrococcales</taxon>
        <taxon>Micrococcaceae</taxon>
        <taxon>Arthrobacter</taxon>
    </lineage>
</organism>
<keyword evidence="3" id="KW-0274">FAD</keyword>
<keyword evidence="4" id="KW-0560">Oxidoreductase</keyword>
<name>A0ABX1JU47_9MICC</name>
<evidence type="ECO:0000313" key="6">
    <source>
        <dbReference type="EMBL" id="NKX52561.1"/>
    </source>
</evidence>
<dbReference type="Proteomes" id="UP000523795">
    <property type="component" value="Unassembled WGS sequence"/>
</dbReference>
<evidence type="ECO:0000313" key="7">
    <source>
        <dbReference type="Proteomes" id="UP000523795"/>
    </source>
</evidence>